<evidence type="ECO:0000313" key="12">
    <source>
        <dbReference type="Proteomes" id="UP000046392"/>
    </source>
</evidence>
<reference evidence="13" key="1">
    <citation type="submission" date="2017-02" db="UniProtKB">
        <authorList>
            <consortium name="WormBaseParasite"/>
        </authorList>
    </citation>
    <scope>IDENTIFICATION</scope>
</reference>
<proteinExistence type="inferred from homology"/>
<dbReference type="AlphaFoldDB" id="A0A0N5BV27"/>
<name>A0A0N5BV27_STREA</name>
<sequence>MSAVSSVFYNSFTKKFSTILFGATVSAFVFDFTFNKAIDSYWNKNNKGKLWKDIEPQVRA</sequence>
<evidence type="ECO:0000256" key="10">
    <source>
        <dbReference type="ARBA" id="ARBA00023136"/>
    </source>
</evidence>
<keyword evidence="6 11" id="KW-0999">Mitochondrion inner membrane</keyword>
<accession>A0A0N5BV27</accession>
<keyword evidence="12" id="KW-1185">Reference proteome</keyword>
<dbReference type="GO" id="GO:0006122">
    <property type="term" value="P:mitochondrial electron transport, ubiquinol to cytochrome c"/>
    <property type="evidence" value="ECO:0007669"/>
    <property type="project" value="UniProtKB-UniRule"/>
</dbReference>
<dbReference type="Gene3D" id="1.20.5.260">
    <property type="entry name" value="Cytochrome b-c1 complex subunit 9"/>
    <property type="match status" value="1"/>
</dbReference>
<dbReference type="FunFam" id="1.20.5.260:FF:000001">
    <property type="entry name" value="Cytochrome b-c1 complex subunit 9"/>
    <property type="match status" value="1"/>
</dbReference>
<comment type="subcellular location">
    <subcellularLocation>
        <location evidence="1 11">Mitochondrion inner membrane</location>
        <topology evidence="1 11">Single-pass membrane protein</topology>
    </subcellularLocation>
</comment>
<dbReference type="GO" id="GO:0045275">
    <property type="term" value="C:respiratory chain complex III"/>
    <property type="evidence" value="ECO:0007669"/>
    <property type="project" value="UniProtKB-UniRule"/>
</dbReference>
<dbReference type="PANTHER" id="PTHR12980">
    <property type="entry name" value="UBIQUINOL-CYTOCHROME C REDUCTASE COMPLEX, SUBUNIT X"/>
    <property type="match status" value="1"/>
</dbReference>
<organism evidence="12 13">
    <name type="scientific">Strongyloides papillosus</name>
    <name type="common">Intestinal threadworm</name>
    <dbReference type="NCBI Taxonomy" id="174720"/>
    <lineage>
        <taxon>Eukaryota</taxon>
        <taxon>Metazoa</taxon>
        <taxon>Ecdysozoa</taxon>
        <taxon>Nematoda</taxon>
        <taxon>Chromadorea</taxon>
        <taxon>Rhabditida</taxon>
        <taxon>Tylenchina</taxon>
        <taxon>Panagrolaimomorpha</taxon>
        <taxon>Strongyloidoidea</taxon>
        <taxon>Strongyloididae</taxon>
        <taxon>Strongyloides</taxon>
    </lineage>
</organism>
<keyword evidence="8 11" id="KW-1133">Transmembrane helix</keyword>
<comment type="similarity">
    <text evidence="2 11">Belongs to the UQCR10/QCR9 family.</text>
</comment>
<dbReference type="InterPro" id="IPR008027">
    <property type="entry name" value="QCR9"/>
</dbReference>
<evidence type="ECO:0000256" key="8">
    <source>
        <dbReference type="ARBA" id="ARBA00022989"/>
    </source>
</evidence>
<evidence type="ECO:0000256" key="5">
    <source>
        <dbReference type="ARBA" id="ARBA00022692"/>
    </source>
</evidence>
<dbReference type="WBParaSite" id="SPAL_0000969350.1">
    <property type="protein sequence ID" value="SPAL_0000969350.1"/>
    <property type="gene ID" value="SPAL_0000969350"/>
</dbReference>
<evidence type="ECO:0000256" key="7">
    <source>
        <dbReference type="ARBA" id="ARBA00022982"/>
    </source>
</evidence>
<evidence type="ECO:0000256" key="2">
    <source>
        <dbReference type="ARBA" id="ARBA00007856"/>
    </source>
</evidence>
<evidence type="ECO:0000256" key="11">
    <source>
        <dbReference type="RuleBase" id="RU368056"/>
    </source>
</evidence>
<evidence type="ECO:0000256" key="1">
    <source>
        <dbReference type="ARBA" id="ARBA00004434"/>
    </source>
</evidence>
<evidence type="ECO:0000256" key="9">
    <source>
        <dbReference type="ARBA" id="ARBA00023128"/>
    </source>
</evidence>
<dbReference type="PANTHER" id="PTHR12980:SF0">
    <property type="entry name" value="CYTOCHROME B-C1 COMPLEX SUBUNIT 9"/>
    <property type="match status" value="1"/>
</dbReference>
<dbReference type="GO" id="GO:0005743">
    <property type="term" value="C:mitochondrial inner membrane"/>
    <property type="evidence" value="ECO:0007669"/>
    <property type="project" value="UniProtKB-SubCell"/>
</dbReference>
<dbReference type="Pfam" id="PF05365">
    <property type="entry name" value="UCR_UQCRX_QCR9"/>
    <property type="match status" value="1"/>
</dbReference>
<comment type="function">
    <text evidence="11">Component of the ubiquinol-cytochrome c oxidoreductase, a multisubunit transmembrane complex that is part of the mitochondrial electron transport chain which drives oxidative phosphorylation. The complex plays an important role in the uptake of multiple carbon sources present in different host niches.</text>
</comment>
<dbReference type="STRING" id="174720.A0A0N5BV27"/>
<dbReference type="InterPro" id="IPR036656">
    <property type="entry name" value="QCR9_sf"/>
</dbReference>
<keyword evidence="3 11" id="KW-0813">Transport</keyword>
<evidence type="ECO:0000256" key="4">
    <source>
        <dbReference type="ARBA" id="ARBA00022660"/>
    </source>
</evidence>
<dbReference type="Proteomes" id="UP000046392">
    <property type="component" value="Unplaced"/>
</dbReference>
<keyword evidence="7 11" id="KW-0249">Electron transport</keyword>
<keyword evidence="9 11" id="KW-0496">Mitochondrion</keyword>
<comment type="subunit">
    <text evidence="11">Component of the ubiquinol-cytochrome c oxidoreductase (cytochrome b-c1 complex, complex III, CIII), a multisubunit enzyme composed of 3 respiratory subunits cytochrome b, cytochrome c1 and Rieske protein, 2 core protein subunits, and additional low-molecular weight protein subunits.</text>
</comment>
<evidence type="ECO:0000256" key="6">
    <source>
        <dbReference type="ARBA" id="ARBA00022792"/>
    </source>
</evidence>
<evidence type="ECO:0000256" key="3">
    <source>
        <dbReference type="ARBA" id="ARBA00022448"/>
    </source>
</evidence>
<dbReference type="SUPFAM" id="SSF81514">
    <property type="entry name" value="Subunit X (non-heme 7 kDa protein) of cytochrome bc1 complex (Ubiquinol-cytochrome c reductase)"/>
    <property type="match status" value="1"/>
</dbReference>
<protein>
    <recommendedName>
        <fullName evidence="11">Complex III subunit 9</fullName>
    </recommendedName>
</protein>
<feature type="transmembrane region" description="Helical" evidence="11">
    <location>
        <begin position="16"/>
        <end position="34"/>
    </location>
</feature>
<keyword evidence="5 11" id="KW-0812">Transmembrane</keyword>
<keyword evidence="10 11" id="KW-0472">Membrane</keyword>
<evidence type="ECO:0000313" key="13">
    <source>
        <dbReference type="WBParaSite" id="SPAL_0000969350.1"/>
    </source>
</evidence>
<keyword evidence="4 11" id="KW-0679">Respiratory chain</keyword>